<feature type="chain" id="PRO_5046862878" evidence="14">
    <location>
        <begin position="27"/>
        <end position="802"/>
    </location>
</feature>
<evidence type="ECO:0000256" key="1">
    <source>
        <dbReference type="ARBA" id="ARBA00004571"/>
    </source>
</evidence>
<keyword evidence="7" id="KW-0406">Ion transport</keyword>
<keyword evidence="6" id="KW-0408">Iron</keyword>
<accession>A0ABT6N215</accession>
<dbReference type="EMBL" id="JARYGZ010000001">
    <property type="protein sequence ID" value="MDH7639262.1"/>
    <property type="molecule type" value="Genomic_DNA"/>
</dbReference>
<dbReference type="PROSITE" id="PS52016">
    <property type="entry name" value="TONB_DEPENDENT_REC_3"/>
    <property type="match status" value="1"/>
</dbReference>
<feature type="region of interest" description="Disordered" evidence="13">
    <location>
        <begin position="241"/>
        <end position="266"/>
    </location>
</feature>
<keyword evidence="3 11" id="KW-1134">Transmembrane beta strand</keyword>
<dbReference type="InterPro" id="IPR000531">
    <property type="entry name" value="Beta-barrel_TonB"/>
</dbReference>
<evidence type="ECO:0000313" key="18">
    <source>
        <dbReference type="Proteomes" id="UP001160625"/>
    </source>
</evidence>
<dbReference type="Gene3D" id="2.40.170.20">
    <property type="entry name" value="TonB-dependent receptor, beta-barrel domain"/>
    <property type="match status" value="1"/>
</dbReference>
<evidence type="ECO:0000256" key="10">
    <source>
        <dbReference type="ARBA" id="ARBA00023237"/>
    </source>
</evidence>
<gene>
    <name evidence="17" type="ORF">QGN17_11025</name>
</gene>
<dbReference type="CDD" id="cd01347">
    <property type="entry name" value="ligand_gated_channel"/>
    <property type="match status" value="1"/>
</dbReference>
<dbReference type="InterPro" id="IPR036942">
    <property type="entry name" value="Beta-barrel_TonB_sf"/>
</dbReference>
<evidence type="ECO:0000256" key="2">
    <source>
        <dbReference type="ARBA" id="ARBA00022448"/>
    </source>
</evidence>
<comment type="subcellular location">
    <subcellularLocation>
        <location evidence="1 11">Cell outer membrane</location>
        <topology evidence="1 11">Multi-pass membrane protein</topology>
    </subcellularLocation>
</comment>
<evidence type="ECO:0000256" key="7">
    <source>
        <dbReference type="ARBA" id="ARBA00023065"/>
    </source>
</evidence>
<sequence>MKSTGLYLSRASAIAMAIGVAIPALAQDQQTGAPTNSAATTAAAPLSDGASQQPGDIVVTALRRSESVLKVPAAISVLSGNDLKTVGVNTVNDIQNLVAGVNIGSGAFGTNVSIRGVTSTDQTSKGELGIAFNIDGAFVGRGQEEGVAFFDLERVEVLKGPQGTLYGRSSTGGAINIITKKPVLGEAGGYAKVEYGNYNAKRAEGAVNVPLGSMFAARFAGSFNDRDGYLKPVDTSVTGSPLANNGAGPSNARLSANGLPAKNDQKDATGRASLLFKPSDNITATVIATVGHIGGDGNGTVTADALDHGDPFHIVPNPVPSYVRENFQNFNEQLNWKFGNMQLDLLGNEQHFKDNSQNTTNGNPFDTGTPTAAGSFALDQYHGVFNTNQFEARISNVNPGFFEYVAGANYYHEKINESDHNWIAPLSSTGGLSDTSEWINSIDPVNTTEHKSYGIFGQVTLHPLEKIAIIGGLRYTHDESTRTGTFAVGGVPGCTYPNNCIGSVNNGFEKDHKITYKAGINFQATPRDLFYASVSTGFKAGGFNDFDPRTGTTAPYGPESLTAYEIGYKGRPLEKLTITADAYYYDYSKDQINGLTLFPTPAGIVGVLFTQLAPVKIYGVEGEAHYQLDRSTMLNVSLAYEHSKIVRLQTGYLGYLTGAFADFSGYALPNTPHFVANLSATHSIDLGNGAELRLRAASKISSSYFLTDYANAVRYKQGSFTRSDASVTYVAAGDRYTIQIFVENIENKLQRTSGPGGYNGTYGGFTGGQATPEVPGSAFPENSVAYGVSTPRYFGVRLGVKF</sequence>
<comment type="similarity">
    <text evidence="11 12">Belongs to the TonB-dependent receptor family.</text>
</comment>
<evidence type="ECO:0000259" key="16">
    <source>
        <dbReference type="Pfam" id="PF07715"/>
    </source>
</evidence>
<evidence type="ECO:0000256" key="6">
    <source>
        <dbReference type="ARBA" id="ARBA00023004"/>
    </source>
</evidence>
<reference evidence="17" key="1">
    <citation type="submission" date="2023-04" db="EMBL/GenBank/DDBJ databases">
        <title>Sphingomonas sp. MAHUQ-71 isolated from rice field.</title>
        <authorList>
            <person name="Huq M.A."/>
        </authorList>
    </citation>
    <scope>NUCLEOTIDE SEQUENCE</scope>
    <source>
        <strain evidence="17">MAHUQ-71</strain>
    </source>
</reference>
<dbReference type="PANTHER" id="PTHR32552:SF81">
    <property type="entry name" value="TONB-DEPENDENT OUTER MEMBRANE RECEPTOR"/>
    <property type="match status" value="1"/>
</dbReference>
<evidence type="ECO:0000256" key="8">
    <source>
        <dbReference type="ARBA" id="ARBA00023077"/>
    </source>
</evidence>
<evidence type="ECO:0000256" key="5">
    <source>
        <dbReference type="ARBA" id="ARBA00022692"/>
    </source>
</evidence>
<evidence type="ECO:0000256" key="14">
    <source>
        <dbReference type="SAM" id="SignalP"/>
    </source>
</evidence>
<name>A0ABT6N215_9SPHN</name>
<feature type="domain" description="TonB-dependent receptor-like beta-barrel" evidence="15">
    <location>
        <begin position="328"/>
        <end position="745"/>
    </location>
</feature>
<evidence type="ECO:0000256" key="11">
    <source>
        <dbReference type="PROSITE-ProRule" id="PRU01360"/>
    </source>
</evidence>
<keyword evidence="5 11" id="KW-0812">Transmembrane</keyword>
<keyword evidence="10 11" id="KW-0998">Cell outer membrane</keyword>
<evidence type="ECO:0000313" key="17">
    <source>
        <dbReference type="EMBL" id="MDH7639262.1"/>
    </source>
</evidence>
<evidence type="ECO:0000256" key="4">
    <source>
        <dbReference type="ARBA" id="ARBA00022496"/>
    </source>
</evidence>
<feature type="signal peptide" evidence="14">
    <location>
        <begin position="1"/>
        <end position="26"/>
    </location>
</feature>
<dbReference type="Proteomes" id="UP001160625">
    <property type="component" value="Unassembled WGS sequence"/>
</dbReference>
<proteinExistence type="inferred from homology"/>
<dbReference type="RefSeq" id="WP_281044534.1">
    <property type="nucleotide sequence ID" value="NZ_JARYGZ010000001.1"/>
</dbReference>
<dbReference type="InterPro" id="IPR012910">
    <property type="entry name" value="Plug_dom"/>
</dbReference>
<dbReference type="Pfam" id="PF00593">
    <property type="entry name" value="TonB_dep_Rec_b-barrel"/>
    <property type="match status" value="1"/>
</dbReference>
<evidence type="ECO:0000256" key="3">
    <source>
        <dbReference type="ARBA" id="ARBA00022452"/>
    </source>
</evidence>
<keyword evidence="8 12" id="KW-0798">TonB box</keyword>
<feature type="domain" description="TonB-dependent receptor plug" evidence="16">
    <location>
        <begin position="69"/>
        <end position="174"/>
    </location>
</feature>
<dbReference type="InterPro" id="IPR039426">
    <property type="entry name" value="TonB-dep_rcpt-like"/>
</dbReference>
<organism evidence="17 18">
    <name type="scientific">Sphingomonas oryzagri</name>
    <dbReference type="NCBI Taxonomy" id="3042314"/>
    <lineage>
        <taxon>Bacteria</taxon>
        <taxon>Pseudomonadati</taxon>
        <taxon>Pseudomonadota</taxon>
        <taxon>Alphaproteobacteria</taxon>
        <taxon>Sphingomonadales</taxon>
        <taxon>Sphingomonadaceae</taxon>
        <taxon>Sphingomonas</taxon>
    </lineage>
</organism>
<protein>
    <submittedName>
        <fullName evidence="17">TonB-dependent receptor</fullName>
    </submittedName>
</protein>
<evidence type="ECO:0000256" key="12">
    <source>
        <dbReference type="RuleBase" id="RU003357"/>
    </source>
</evidence>
<dbReference type="SUPFAM" id="SSF56935">
    <property type="entry name" value="Porins"/>
    <property type="match status" value="1"/>
</dbReference>
<feature type="region of interest" description="Disordered" evidence="13">
    <location>
        <begin position="32"/>
        <end position="52"/>
    </location>
</feature>
<keyword evidence="2 11" id="KW-0813">Transport</keyword>
<keyword evidence="4" id="KW-0410">Iron transport</keyword>
<keyword evidence="17" id="KW-0675">Receptor</keyword>
<dbReference type="Pfam" id="PF07715">
    <property type="entry name" value="Plug"/>
    <property type="match status" value="1"/>
</dbReference>
<keyword evidence="9 11" id="KW-0472">Membrane</keyword>
<dbReference type="PANTHER" id="PTHR32552">
    <property type="entry name" value="FERRICHROME IRON RECEPTOR-RELATED"/>
    <property type="match status" value="1"/>
</dbReference>
<evidence type="ECO:0000256" key="13">
    <source>
        <dbReference type="SAM" id="MobiDB-lite"/>
    </source>
</evidence>
<keyword evidence="14" id="KW-0732">Signal</keyword>
<comment type="caution">
    <text evidence="17">The sequence shown here is derived from an EMBL/GenBank/DDBJ whole genome shotgun (WGS) entry which is preliminary data.</text>
</comment>
<feature type="compositionally biased region" description="Low complexity" evidence="13">
    <location>
        <begin position="32"/>
        <end position="50"/>
    </location>
</feature>
<keyword evidence="18" id="KW-1185">Reference proteome</keyword>
<evidence type="ECO:0000259" key="15">
    <source>
        <dbReference type="Pfam" id="PF00593"/>
    </source>
</evidence>
<evidence type="ECO:0000256" key="9">
    <source>
        <dbReference type="ARBA" id="ARBA00023136"/>
    </source>
</evidence>